<proteinExistence type="predicted"/>
<evidence type="ECO:0000313" key="1">
    <source>
        <dbReference type="EMBL" id="GMI33898.1"/>
    </source>
</evidence>
<dbReference type="AlphaFoldDB" id="A0A9W7G649"/>
<protein>
    <submittedName>
        <fullName evidence="1">Uncharacterized protein</fullName>
    </submittedName>
</protein>
<accession>A0A9W7G649</accession>
<gene>
    <name evidence="1" type="ORF">TrCOL_g5244</name>
</gene>
<sequence>MSNLLSLTASHLEARVVWDEDLTKQSDQFCSKFPIDLVIDSFEGLEICLNLSIFPDTCFSELLALFSSLLAQDLPVDTKKMLAKKHCPYETLEDYIVGERGEMVAGFFKGRDGASLGISFKRANDAI</sequence>
<name>A0A9W7G649_9STRA</name>
<comment type="caution">
    <text evidence="1">The sequence shown here is derived from an EMBL/GenBank/DDBJ whole genome shotgun (WGS) entry which is preliminary data.</text>
</comment>
<dbReference type="OrthoDB" id="10499413at2759"/>
<evidence type="ECO:0000313" key="2">
    <source>
        <dbReference type="Proteomes" id="UP001165065"/>
    </source>
</evidence>
<keyword evidence="2" id="KW-1185">Reference proteome</keyword>
<reference evidence="2" key="1">
    <citation type="journal article" date="2023" name="Commun. Biol.">
        <title>Genome analysis of Parmales, the sister group of diatoms, reveals the evolutionary specialization of diatoms from phago-mixotrophs to photoautotrophs.</title>
        <authorList>
            <person name="Ban H."/>
            <person name="Sato S."/>
            <person name="Yoshikawa S."/>
            <person name="Yamada K."/>
            <person name="Nakamura Y."/>
            <person name="Ichinomiya M."/>
            <person name="Sato N."/>
            <person name="Blanc-Mathieu R."/>
            <person name="Endo H."/>
            <person name="Kuwata A."/>
            <person name="Ogata H."/>
        </authorList>
    </citation>
    <scope>NUCLEOTIDE SEQUENCE [LARGE SCALE GENOMIC DNA]</scope>
</reference>
<dbReference type="EMBL" id="BRYA01000837">
    <property type="protein sequence ID" value="GMI33898.1"/>
    <property type="molecule type" value="Genomic_DNA"/>
</dbReference>
<organism evidence="1 2">
    <name type="scientific">Triparma columacea</name>
    <dbReference type="NCBI Taxonomy" id="722753"/>
    <lineage>
        <taxon>Eukaryota</taxon>
        <taxon>Sar</taxon>
        <taxon>Stramenopiles</taxon>
        <taxon>Ochrophyta</taxon>
        <taxon>Bolidophyceae</taxon>
        <taxon>Parmales</taxon>
        <taxon>Triparmaceae</taxon>
        <taxon>Triparma</taxon>
    </lineage>
</organism>
<dbReference type="Proteomes" id="UP001165065">
    <property type="component" value="Unassembled WGS sequence"/>
</dbReference>